<feature type="repeat" description="Hemopexin" evidence="28">
    <location>
        <begin position="956"/>
        <end position="1004"/>
    </location>
</feature>
<comment type="caution">
    <text evidence="31">The sequence shown here is derived from an EMBL/GenBank/DDBJ whole genome shotgun (WGS) entry which is preliminary data.</text>
</comment>
<evidence type="ECO:0000256" key="22">
    <source>
        <dbReference type="ARBA" id="ARBA00023157"/>
    </source>
</evidence>
<dbReference type="SUPFAM" id="SSF50923">
    <property type="entry name" value="Hemopexin-like domain"/>
    <property type="match status" value="5"/>
</dbReference>
<feature type="repeat" description="Hemopexin" evidence="28">
    <location>
        <begin position="342"/>
        <end position="388"/>
    </location>
</feature>
<evidence type="ECO:0000256" key="5">
    <source>
        <dbReference type="ARBA" id="ARBA00010370"/>
    </source>
</evidence>
<evidence type="ECO:0000256" key="3">
    <source>
        <dbReference type="ARBA" id="ARBA00004496"/>
    </source>
</evidence>
<dbReference type="FunFam" id="2.110.10.10:FF:000002">
    <property type="entry name" value="Matrix metallopeptidase 3"/>
    <property type="match status" value="5"/>
</dbReference>
<dbReference type="GO" id="GO:0006508">
    <property type="term" value="P:proteolysis"/>
    <property type="evidence" value="ECO:0007669"/>
    <property type="project" value="UniProtKB-KW"/>
</dbReference>
<dbReference type="InterPro" id="IPR036365">
    <property type="entry name" value="PGBD-like_sf"/>
</dbReference>
<feature type="binding site" evidence="26">
    <location>
        <position position="1648"/>
    </location>
    <ligand>
        <name>Ca(2+)</name>
        <dbReference type="ChEBI" id="CHEBI:29108"/>
        <label>3</label>
    </ligand>
</feature>
<dbReference type="Pfam" id="PF00045">
    <property type="entry name" value="Hemopexin"/>
    <property type="match status" value="10"/>
</dbReference>
<dbReference type="Gene3D" id="3.40.390.10">
    <property type="entry name" value="Collagenase (Catalytic Domain)"/>
    <property type="match status" value="7"/>
</dbReference>
<evidence type="ECO:0000256" key="18">
    <source>
        <dbReference type="ARBA" id="ARBA00022837"/>
    </source>
</evidence>
<feature type="region of interest" description="Disordered" evidence="29">
    <location>
        <begin position="2262"/>
        <end position="2318"/>
    </location>
</feature>
<evidence type="ECO:0000256" key="17">
    <source>
        <dbReference type="ARBA" id="ARBA00022833"/>
    </source>
</evidence>
<feature type="repeat" description="Hemopexin" evidence="28">
    <location>
        <begin position="390"/>
        <end position="438"/>
    </location>
</feature>
<evidence type="ECO:0000256" key="19">
    <source>
        <dbReference type="ARBA" id="ARBA00023049"/>
    </source>
</evidence>
<feature type="region of interest" description="Disordered" evidence="29">
    <location>
        <begin position="826"/>
        <end position="846"/>
    </location>
</feature>
<feature type="non-terminal residue" evidence="31">
    <location>
        <position position="1"/>
    </location>
</feature>
<keyword evidence="12" id="KW-0645">Protease</keyword>
<keyword evidence="32" id="KW-1185">Reference proteome</keyword>
<evidence type="ECO:0000256" key="14">
    <source>
        <dbReference type="ARBA" id="ARBA00022729"/>
    </source>
</evidence>
<feature type="binding site" evidence="26">
    <location>
        <position position="1879"/>
    </location>
    <ligand>
        <name>Ca(2+)</name>
        <dbReference type="ChEBI" id="CHEBI:29108"/>
        <label>4</label>
    </ligand>
</feature>
<feature type="domain" description="Peptidase metallopeptidase" evidence="30">
    <location>
        <begin position="631"/>
        <end position="807"/>
    </location>
</feature>
<dbReference type="SUPFAM" id="SSF55486">
    <property type="entry name" value="Metalloproteases ('zincins'), catalytic domain"/>
    <property type="match status" value="6"/>
</dbReference>
<evidence type="ECO:0000256" key="20">
    <source>
        <dbReference type="ARBA" id="ARBA00023105"/>
    </source>
</evidence>
<feature type="binding site" evidence="26">
    <location>
        <position position="1622"/>
    </location>
    <ligand>
        <name>Ca(2+)</name>
        <dbReference type="ChEBI" id="CHEBI:29108"/>
        <label>3</label>
    </ligand>
</feature>
<evidence type="ECO:0000256" key="11">
    <source>
        <dbReference type="ARBA" id="ARBA00022553"/>
    </source>
</evidence>
<feature type="domain" description="Peptidase metallopeptidase" evidence="30">
    <location>
        <begin position="1119"/>
        <end position="1277"/>
    </location>
</feature>
<dbReference type="CDD" id="cd00094">
    <property type="entry name" value="HX"/>
    <property type="match status" value="5"/>
</dbReference>
<dbReference type="InterPro" id="IPR021190">
    <property type="entry name" value="Pept_M10A"/>
</dbReference>
<comment type="cofactor">
    <cofactor evidence="26">
        <name>Ca(2+)</name>
        <dbReference type="ChEBI" id="CHEBI:29108"/>
    </cofactor>
    <text evidence="26">Can bind about 5 Ca(2+) ions per subunit.</text>
</comment>
<accession>A0A8J7PAK7</accession>
<evidence type="ECO:0000256" key="26">
    <source>
        <dbReference type="PIRSR" id="PIRSR621190-2"/>
    </source>
</evidence>
<evidence type="ECO:0000256" key="8">
    <source>
        <dbReference type="ARBA" id="ARBA00022490"/>
    </source>
</evidence>
<dbReference type="GO" id="GO:0004222">
    <property type="term" value="F:metalloendopeptidase activity"/>
    <property type="evidence" value="ECO:0007669"/>
    <property type="project" value="UniProtKB-EC"/>
</dbReference>
<dbReference type="InterPro" id="IPR001818">
    <property type="entry name" value="Pept_M10_metallopeptidase"/>
</dbReference>
<dbReference type="InterPro" id="IPR024079">
    <property type="entry name" value="MetalloPept_cat_dom_sf"/>
</dbReference>
<dbReference type="CDD" id="cd04278">
    <property type="entry name" value="ZnMc_MMP"/>
    <property type="match status" value="6"/>
</dbReference>
<feature type="repeat" description="Hemopexin" evidence="28">
    <location>
        <begin position="909"/>
        <end position="954"/>
    </location>
</feature>
<dbReference type="Gene3D" id="2.110.10.10">
    <property type="entry name" value="Hemopexin-like domain"/>
    <property type="match status" value="5"/>
</dbReference>
<dbReference type="Proteomes" id="UP000736164">
    <property type="component" value="Unassembled WGS sequence"/>
</dbReference>
<evidence type="ECO:0000256" key="15">
    <source>
        <dbReference type="ARBA" id="ARBA00022737"/>
    </source>
</evidence>
<dbReference type="GO" id="GO:0030198">
    <property type="term" value="P:extracellular matrix organization"/>
    <property type="evidence" value="ECO:0007669"/>
    <property type="project" value="TreeGrafter"/>
</dbReference>
<feature type="repeat" description="Hemopexin" evidence="28">
    <location>
        <begin position="1356"/>
        <end position="1401"/>
    </location>
</feature>
<evidence type="ECO:0000256" key="29">
    <source>
        <dbReference type="SAM" id="MobiDB-lite"/>
    </source>
</evidence>
<feature type="non-terminal residue" evidence="31">
    <location>
        <position position="2392"/>
    </location>
</feature>
<keyword evidence="22" id="KW-1015">Disulfide bond</keyword>
<feature type="binding site" evidence="26">
    <location>
        <position position="1630"/>
    </location>
    <ligand>
        <name>Zn(2+)</name>
        <dbReference type="ChEBI" id="CHEBI:29105"/>
        <label>1</label>
    </ligand>
</feature>
<feature type="binding site" evidence="26">
    <location>
        <position position="1571"/>
    </location>
    <ligand>
        <name>Ca(2+)</name>
        <dbReference type="ChEBI" id="CHEBI:29108"/>
        <label>1</label>
    </ligand>
</feature>
<dbReference type="PROSITE" id="PS00024">
    <property type="entry name" value="HEMOPEXIN"/>
    <property type="match status" value="1"/>
</dbReference>
<keyword evidence="11" id="KW-0597">Phosphoprotein</keyword>
<comment type="catalytic activity">
    <reaction evidence="1">
        <text>Endopeptidase activity. Activates progelatinase A by cleavage of the propeptide at 37-Asn-|-Leu-38. Other bonds hydrolyzed include 35-Gly-|-Ile-36 in the propeptide of collagenase 3, and 341-Asn-|-Phe-342, 441-Asp-|-Leu-442 and 354-Gln-|-Thr-355 in the aggrecan interglobular domain.</text>
        <dbReference type="EC" id="3.4.24.80"/>
    </reaction>
</comment>
<dbReference type="EMBL" id="JAAWVO010073544">
    <property type="protein sequence ID" value="MBN3324945.1"/>
    <property type="molecule type" value="Genomic_DNA"/>
</dbReference>
<evidence type="ECO:0000313" key="32">
    <source>
        <dbReference type="Proteomes" id="UP000736164"/>
    </source>
</evidence>
<gene>
    <name evidence="31" type="primary">Mmp20</name>
    <name evidence="31" type="ORF">GTO95_0015162</name>
</gene>
<comment type="similarity">
    <text evidence="5">Belongs to the peptidase M10A family.</text>
</comment>
<evidence type="ECO:0000256" key="2">
    <source>
        <dbReference type="ARBA" id="ARBA00004223"/>
    </source>
</evidence>
<feature type="binding site" evidence="26">
    <location>
        <position position="1641"/>
    </location>
    <ligand>
        <name>Ca(2+)</name>
        <dbReference type="ChEBI" id="CHEBI:29108"/>
        <label>2</label>
    </ligand>
</feature>
<feature type="binding site" evidence="26">
    <location>
        <position position="1783"/>
    </location>
    <ligand>
        <name>Ca(2+)</name>
        <dbReference type="ChEBI" id="CHEBI:29108"/>
        <label>4</label>
    </ligand>
</feature>
<comment type="catalytic activity">
    <reaction evidence="23">
        <text>Cleavage of the triple helix of collagen at about three-quarters of the length of the molecule from the N-terminus, at 775-Gly-|-Ile-776 in the alpha1(I) chain. Cleaves synthetic substrates and alpha-macroglobulins at bonds where P1' is a hydrophobic residue.</text>
        <dbReference type="EC" id="3.4.24.7"/>
    </reaction>
</comment>
<protein>
    <recommendedName>
        <fullName evidence="7">Matrix metalloproteinase-14</fullName>
        <ecNumber evidence="24">3.4.24.7</ecNumber>
        <ecNumber evidence="6">3.4.24.80</ecNumber>
    </recommendedName>
</protein>
<keyword evidence="21" id="KW-0865">Zymogen</keyword>
<dbReference type="Pfam" id="PF00413">
    <property type="entry name" value="Peptidase_M10"/>
    <property type="match status" value="6"/>
</dbReference>
<feature type="compositionally biased region" description="Basic and acidic residues" evidence="29">
    <location>
        <begin position="827"/>
        <end position="838"/>
    </location>
</feature>
<dbReference type="Pfam" id="PF01471">
    <property type="entry name" value="PG_binding_1"/>
    <property type="match status" value="3"/>
</dbReference>
<feature type="domain" description="Peptidase metallopeptidase" evidence="30">
    <location>
        <begin position="1552"/>
        <end position="1713"/>
    </location>
</feature>
<evidence type="ECO:0000256" key="7">
    <source>
        <dbReference type="ARBA" id="ARBA00020199"/>
    </source>
</evidence>
<dbReference type="InterPro" id="IPR018486">
    <property type="entry name" value="Hemopexin_CS"/>
</dbReference>
<evidence type="ECO:0000256" key="25">
    <source>
        <dbReference type="PIRSR" id="PIRSR621190-1"/>
    </source>
</evidence>
<feature type="domain" description="Peptidase metallopeptidase" evidence="30">
    <location>
        <begin position="2118"/>
        <end position="2260"/>
    </location>
</feature>
<feature type="repeat" description="Hemopexin" evidence="28">
    <location>
        <begin position="1403"/>
        <end position="1451"/>
    </location>
</feature>
<feature type="active site" evidence="25">
    <location>
        <position position="1668"/>
    </location>
</feature>
<feature type="domain" description="Peptidase metallopeptidase" evidence="30">
    <location>
        <begin position="1838"/>
        <end position="1983"/>
    </location>
</feature>
<feature type="binding site" evidence="26">
    <location>
        <position position="1832"/>
    </location>
    <ligand>
        <name>Ca(2+)</name>
        <dbReference type="ChEBI" id="CHEBI:29108"/>
        <label>5</label>
    </ligand>
</feature>
<dbReference type="PRINTS" id="PR00138">
    <property type="entry name" value="MATRIXIN"/>
</dbReference>
<evidence type="ECO:0000256" key="10">
    <source>
        <dbReference type="ARBA" id="ARBA00022530"/>
    </source>
</evidence>
<feature type="repeat" description="Hemopexin" evidence="28">
    <location>
        <begin position="292"/>
        <end position="341"/>
    </location>
</feature>
<keyword evidence="14" id="KW-0732">Signal</keyword>
<feature type="binding site" evidence="26">
    <location>
        <position position="1639"/>
    </location>
    <ligand>
        <name>Ca(2+)</name>
        <dbReference type="ChEBI" id="CHEBI:29108"/>
        <label>2</label>
    </ligand>
</feature>
<feature type="binding site" evidence="26">
    <location>
        <position position="1605"/>
    </location>
    <ligand>
        <name>Ca(2+)</name>
        <dbReference type="ChEBI" id="CHEBI:29108"/>
        <label>2</label>
    </ligand>
</feature>
<keyword evidence="8" id="KW-0963">Cytoplasm</keyword>
<name>A0A8J7PAK7_ATRSP</name>
<evidence type="ECO:0000256" key="28">
    <source>
        <dbReference type="PROSITE-ProRule" id="PRU01011"/>
    </source>
</evidence>
<feature type="binding site" evidence="26">
    <location>
        <position position="1677"/>
    </location>
    <ligand>
        <name>Zn(2+)</name>
        <dbReference type="ChEBI" id="CHEBI:29105"/>
        <label>2</label>
        <note>catalytic</note>
    </ligand>
</feature>
<dbReference type="GO" id="GO:0008270">
    <property type="term" value="F:zinc ion binding"/>
    <property type="evidence" value="ECO:0007669"/>
    <property type="project" value="InterPro"/>
</dbReference>
<dbReference type="PANTHER" id="PTHR10201">
    <property type="entry name" value="MATRIX METALLOPROTEINASE"/>
    <property type="match status" value="1"/>
</dbReference>
<dbReference type="InterPro" id="IPR036375">
    <property type="entry name" value="Hemopexin-like_dom_sf"/>
</dbReference>
<dbReference type="SMART" id="SM00235">
    <property type="entry name" value="ZnMc"/>
    <property type="match status" value="6"/>
</dbReference>
<dbReference type="FunFam" id="3.40.390.10:FF:000007">
    <property type="entry name" value="Collagenase 3"/>
    <property type="match status" value="2"/>
</dbReference>
<evidence type="ECO:0000259" key="30">
    <source>
        <dbReference type="SMART" id="SM00235"/>
    </source>
</evidence>
<feature type="binding site" evidence="26">
    <location>
        <position position="1685"/>
    </location>
    <ligand>
        <name>Zn(2+)</name>
        <dbReference type="ChEBI" id="CHEBI:29105"/>
        <label>2</label>
        <note>catalytic</note>
    </ligand>
</feature>
<evidence type="ECO:0000313" key="31">
    <source>
        <dbReference type="EMBL" id="MBN3324945.1"/>
    </source>
</evidence>
<dbReference type="SMART" id="SM00120">
    <property type="entry name" value="HX"/>
    <property type="match status" value="15"/>
</dbReference>
<dbReference type="GO" id="GO:0042470">
    <property type="term" value="C:melanosome"/>
    <property type="evidence" value="ECO:0007669"/>
    <property type="project" value="UniProtKB-SubCell"/>
</dbReference>
<feature type="repeat" description="Hemopexin" evidence="28">
    <location>
        <begin position="1779"/>
        <end position="1824"/>
    </location>
</feature>
<feature type="domain" description="Peptidase metallopeptidase" evidence="30">
    <location>
        <begin position="46"/>
        <end position="274"/>
    </location>
</feature>
<evidence type="ECO:0000256" key="24">
    <source>
        <dbReference type="ARBA" id="ARBA00038924"/>
    </source>
</evidence>
<dbReference type="InterPro" id="IPR021158">
    <property type="entry name" value="Pept_M10A_Zn_BS"/>
</dbReference>
<dbReference type="SUPFAM" id="SSF47090">
    <property type="entry name" value="PGBD-like"/>
    <property type="match status" value="4"/>
</dbReference>
<feature type="repeat" description="Hemopexin" evidence="28">
    <location>
        <begin position="2105"/>
        <end position="2151"/>
    </location>
</feature>
<feature type="binding site" evidence="26">
    <location>
        <position position="1615"/>
    </location>
    <ligand>
        <name>Zn(2+)</name>
        <dbReference type="ChEBI" id="CHEBI:29105"/>
        <label>1</label>
    </ligand>
</feature>
<dbReference type="GO" id="GO:0031012">
    <property type="term" value="C:extracellular matrix"/>
    <property type="evidence" value="ECO:0007669"/>
    <property type="project" value="InterPro"/>
</dbReference>
<keyword evidence="9" id="KW-0964">Secreted</keyword>
<feature type="binding site" evidence="26">
    <location>
        <position position="1623"/>
    </location>
    <ligand>
        <name>Ca(2+)</name>
        <dbReference type="ChEBI" id="CHEBI:29108"/>
        <label>3</label>
    </ligand>
</feature>
<keyword evidence="16" id="KW-0378">Hydrolase</keyword>
<evidence type="ECO:0000256" key="27">
    <source>
        <dbReference type="PIRSR" id="PIRSR621190-4"/>
    </source>
</evidence>
<keyword evidence="10" id="KW-0272">Extracellular matrix</keyword>
<reference evidence="31" key="1">
    <citation type="journal article" date="2021" name="Cell">
        <title>Tracing the genetic footprints of vertebrate landing in non-teleost ray-finned fishes.</title>
        <authorList>
            <person name="Bi X."/>
            <person name="Wang K."/>
            <person name="Yang L."/>
            <person name="Pan H."/>
            <person name="Jiang H."/>
            <person name="Wei Q."/>
            <person name="Fang M."/>
            <person name="Yu H."/>
            <person name="Zhu C."/>
            <person name="Cai Y."/>
            <person name="He Y."/>
            <person name="Gan X."/>
            <person name="Zeng H."/>
            <person name="Yu D."/>
            <person name="Zhu Y."/>
            <person name="Jiang H."/>
            <person name="Qiu Q."/>
            <person name="Yang H."/>
            <person name="Zhang Y.E."/>
            <person name="Wang W."/>
            <person name="Zhu M."/>
            <person name="He S."/>
            <person name="Zhang G."/>
        </authorList>
    </citation>
    <scope>NUCLEOTIDE SEQUENCE</scope>
    <source>
        <strain evidence="31">Allg_001</strain>
    </source>
</reference>
<feature type="modified residue" description="Phosphotyrosine; by PKDCC" evidence="27">
    <location>
        <position position="1813"/>
    </location>
</feature>
<evidence type="ECO:0000256" key="1">
    <source>
        <dbReference type="ARBA" id="ARBA00001718"/>
    </source>
</evidence>
<feature type="binding site" description="in inhibited form" evidence="26">
    <location>
        <position position="1539"/>
    </location>
    <ligand>
        <name>Zn(2+)</name>
        <dbReference type="ChEBI" id="CHEBI:29105"/>
        <label>2</label>
        <note>catalytic</note>
    </ligand>
</feature>
<feature type="binding site" evidence="26">
    <location>
        <position position="1643"/>
    </location>
    <ligand>
        <name>Zn(2+)</name>
        <dbReference type="ChEBI" id="CHEBI:29105"/>
        <label>1</label>
    </ligand>
</feature>
<feature type="binding site" evidence="26">
    <location>
        <position position="1785"/>
    </location>
    <ligand>
        <name>Ca(2+)</name>
        <dbReference type="ChEBI" id="CHEBI:29108"/>
        <label>5</label>
    </ligand>
</feature>
<evidence type="ECO:0000256" key="21">
    <source>
        <dbReference type="ARBA" id="ARBA00023145"/>
    </source>
</evidence>
<dbReference type="Gene3D" id="1.10.101.10">
    <property type="entry name" value="PGBD-like superfamily/PGBD"/>
    <property type="match status" value="1"/>
</dbReference>
<keyword evidence="17 26" id="KW-0862">Zinc</keyword>
<keyword evidence="19" id="KW-0482">Metalloprotease</keyword>
<feature type="repeat" description="Hemopexin" evidence="28">
    <location>
        <begin position="1826"/>
        <end position="1874"/>
    </location>
</feature>
<keyword evidence="15" id="KW-0677">Repeat</keyword>
<dbReference type="InterPro" id="IPR000585">
    <property type="entry name" value="Hemopexin-like_dom"/>
</dbReference>
<dbReference type="InterPro" id="IPR018487">
    <property type="entry name" value="Hemopexin-like_repeat"/>
</dbReference>
<feature type="compositionally biased region" description="Basic and acidic residues" evidence="29">
    <location>
        <begin position="2298"/>
        <end position="2313"/>
    </location>
</feature>
<keyword evidence="20" id="KW-0177">Collagen degradation</keyword>
<feature type="binding site" evidence="26">
    <location>
        <position position="1671"/>
    </location>
    <ligand>
        <name>Zn(2+)</name>
        <dbReference type="ChEBI" id="CHEBI:29105"/>
        <label>2</label>
        <note>catalytic</note>
    </ligand>
</feature>
<feature type="binding site" evidence="26">
    <location>
        <position position="1617"/>
    </location>
    <ligand>
        <name>Zn(2+)</name>
        <dbReference type="ChEBI" id="CHEBI:29105"/>
        <label>1</label>
    </ligand>
</feature>
<evidence type="ECO:0000256" key="13">
    <source>
        <dbReference type="ARBA" id="ARBA00022723"/>
    </source>
</evidence>
<keyword evidence="13 26" id="KW-0479">Metal-binding</keyword>
<dbReference type="InterPro" id="IPR033739">
    <property type="entry name" value="M10A_MMP"/>
</dbReference>
<dbReference type="EC" id="3.4.24.80" evidence="6"/>
<evidence type="ECO:0000256" key="16">
    <source>
        <dbReference type="ARBA" id="ARBA00022801"/>
    </source>
</evidence>
<feature type="binding site" evidence="26">
    <location>
        <position position="1648"/>
    </location>
    <ligand>
        <name>Ca(2+)</name>
        <dbReference type="ChEBI" id="CHEBI:29108"/>
        <label>1</label>
    </ligand>
</feature>
<organism evidence="31 32">
    <name type="scientific">Atractosteus spatula</name>
    <name type="common">Alligator gar</name>
    <name type="synonym">Lepisosteus spatula</name>
    <dbReference type="NCBI Taxonomy" id="7917"/>
    <lineage>
        <taxon>Eukaryota</taxon>
        <taxon>Metazoa</taxon>
        <taxon>Chordata</taxon>
        <taxon>Craniata</taxon>
        <taxon>Vertebrata</taxon>
        <taxon>Euteleostomi</taxon>
        <taxon>Actinopterygii</taxon>
        <taxon>Neopterygii</taxon>
        <taxon>Holostei</taxon>
        <taxon>Semionotiformes</taxon>
        <taxon>Lepisosteidae</taxon>
        <taxon>Atractosteus</taxon>
    </lineage>
</organism>
<evidence type="ECO:0000256" key="23">
    <source>
        <dbReference type="ARBA" id="ARBA00036005"/>
    </source>
</evidence>
<dbReference type="GO" id="GO:0030574">
    <property type="term" value="P:collagen catabolic process"/>
    <property type="evidence" value="ECO:0007669"/>
    <property type="project" value="UniProtKB-KW"/>
</dbReference>
<evidence type="ECO:0000256" key="9">
    <source>
        <dbReference type="ARBA" id="ARBA00022525"/>
    </source>
</evidence>
<feature type="binding site" evidence="26">
    <location>
        <position position="1667"/>
    </location>
    <ligand>
        <name>Zn(2+)</name>
        <dbReference type="ChEBI" id="CHEBI:29105"/>
        <label>2</label>
        <note>catalytic</note>
    </ligand>
</feature>
<evidence type="ECO:0000256" key="4">
    <source>
        <dbReference type="ARBA" id="ARBA00004498"/>
    </source>
</evidence>
<dbReference type="InterPro" id="IPR006026">
    <property type="entry name" value="Peptidase_Metallo"/>
</dbReference>
<evidence type="ECO:0000256" key="6">
    <source>
        <dbReference type="ARBA" id="ARBA00012342"/>
    </source>
</evidence>
<evidence type="ECO:0000256" key="12">
    <source>
        <dbReference type="ARBA" id="ARBA00022670"/>
    </source>
</evidence>
<comment type="subcellular location">
    <subcellularLocation>
        <location evidence="3">Cytoplasm</location>
    </subcellularLocation>
    <subcellularLocation>
        <location evidence="2">Melanosome</location>
    </subcellularLocation>
    <subcellularLocation>
        <location evidence="4">Secreted</location>
        <location evidence="4">Extracellular space</location>
        <location evidence="4">Extracellular matrix</location>
    </subcellularLocation>
</comment>
<feature type="binding site" evidence="26">
    <location>
        <position position="1645"/>
    </location>
    <ligand>
        <name>Ca(2+)</name>
        <dbReference type="ChEBI" id="CHEBI:29108"/>
        <label>3</label>
    </ligand>
</feature>
<dbReference type="EC" id="3.4.24.7" evidence="24"/>
<feature type="repeat" description="Hemopexin" evidence="28">
    <location>
        <begin position="859"/>
        <end position="908"/>
    </location>
</feature>
<sequence length="2392" mass="266824">MTEKVREMQRFFGLKVTGTLDSDTMQMMNKPRCGVPDVAQYSTFQGNIKWPKTSLTYRIENYTPDMAVQDVDRAIERALQVWAKVTPLRFTRIYSGTADIMISFGAGVHGDYYPFDGPDGTLAHAFAPSEGIGGDAHFDEDETFTSGSIEECCVWQFPSDQSWEQSCLKAHCDALSPCWPLTMVSLLMLSARKSCYRALLLFRTHTITYSECTAISPAGYNLFLVAAHEFGHSLGLSHSTDPGALMFPVYSYVDPNTFSLPQDDIEGIQFLYGPNPDVDGGNPDPNPGPTTPNACDPRLSLDAATTLRGEKIFFKGSFFWRSFSQSSKVEQHRIKYFWPELPDNIDAAYESMESDRVYLFKGNRVWALFGYDIVQGYPKSITTLGLPRSVTKIDAAVYDEQSRKALFFTGNQIYSYDEATRKVDQGFPQSIKDVFPGIGNKVDAALQDRDDTAVLGLMHRGSSSSVYMSETQRFVQWCDNNSLILNAKKTKEIVFDPKTVGDPSQVVIHNKLITQVDLYKYSVLAHHETFLRLHCHRKDSEFKSVFSTIYIHSAFLRTSTDPFCLVNGEEEVEFTISPTSTLLHKNMSPAEPPSLHIFSLSPPSTSSSPLQLLPGSFLACQVRQHSVSRPCERVAKYTSSLTRAEVDHAVDMGLSVWSSVTPLHFQKIHSGEADIMISFEVGVVDTYCPTVLEISGVSRSHSVFVSRPPAHGDAYPFDGPRGTLAHAFAPAEGLGGDTHFDDEEKWTMGTNGFNLFTVAAHEFGHALGLAHSSDPSALMYPTYKYQDPRGFKLPSDDVKGIQSLYEVLNCFTVCILSLQLAGSANKNQEKHEKEDHQNRQQIPVPPVPQPPYWPVPRHPDMCDNDLTFDAAAVIGNELLFFKDGFLWRRQSRLKDVRPGYIRNSFPQLLTSIDAAYDVPEKGLAYLFKGSNYWTSRGFQMVGGPRSITDFGLPSRVRQVDAAVYLKDMKQTLFFVENEFYSYNHAMLRMDDGYPRKIEEEFSGIRGKVDAAVAVNVDVRLCGAAPASGFREKTATGLLKGTVRNDLELATGYLRDYYRLQEEPAGRAKRSSASFGSKVREMQRFFGLNATGGLDAETVGAMKRPRCGVPDVQNYSPYGEPSRWHKNTITYSIGQYTNDLPSETVDSLIDSALKVWSTASPLTFVRSYSHNADIMVEFGTYDHGDLFPFDGPKGTLAHAYGPGEGIGGDTHFDDDEHWTAGSEGFNLFLVAAHEFGHALGLSHSRYPGSLMYPTYKTRSPSNLLSGEDIRQLQALYGPRRGVGYPRYGFRSFYHMWRLKSGFPLPLQDSCKPGLSFDAVATLGQDALLVKDGYLWLRHGQQPSVKAGLISNFLPQVPSDIDAAYTLPQRSTTVLFKGSSYWTVRGSRVKGRPKSIYGLGFPEWVTRIDAAVHVSKTGNTLFFVNDTYWSYNESTRAMDEHYPREVADDFPGIAGRIDAAAEKDGFLYFFSGAAVQMFDNSQKQVEYLSRFYPLREADRTRTRRQAAAVEERLRQMQGFFGLEATGRLNRQTVAVMKRERCGVPDTESYSFYPDKPRWRNSTVTYRIVKYTPDLRRKDVERTFRQALKIWSDAAPLKFVRLDHGEADIMINFGSKAHGDFFPFDGPKGVLAHAFEPGEDIGGDAHFDEDEIWTMGNKKPGYNLFTVAAHEFGHTLGLSHSKDPSALMYPNYKYYNPATYSLPRDDVLGIQELYGFPFQGRKPVALTAPEKCDPYLSFDAVAVIGRDIAFFKNSYMWLRMTWMMNWNSFREGLISSLLPSIGSPVDAAYDIPAKRVTYLFTGPKFWIVQQLNMKSYSGSIYDIGFPTEVKQVDAAVHVKEYGKTYFFVGERYYRFDETRSRMDPGFPRRIRTDWPGIGSKIDAAFELAEHGDFSPFDGPSGTLAHAFSPGSGLGGDAHFDEDERWSTTSKGFNLFLVAAHEFGHALGLDHSSDPSALMYPTYKYVDTTGFVLPSDDVKGIQSLYGKPTASPATTTTATTSKAPVKSTAAARPGCDPNLTLDAVAYLGSDLLFFKGSAVWRKRQNGSVVREPLSARFSCPLTSVDAAYDFRGATYLFKNTDMIMWLKEQGDNYKPYRFNISYFGFPRTVRKIDAAVHIAATGKTLFFAGDQYYRFNQKTLTMELRSTIKEDFPGIGSKVDAAFQMSGHGDDFPFDGPGGELAHAFAPGKGLLGDAHFDRDETWSLGQSGINLLLVAAHEFGHSLGLGHSQDKDALMYPTYSYRNTAGFLLSRDDIAGIQSLYGGRPRDGSALPSSPASVSAARLTSSHAPRLTQGAPCLREAQTKTTEELRNDEEGRTGVQRFPVDDFRTTLAKMQEFFSLEVTGQLDSSTLEVMARVQDISRFKSIDRGTADLGILFQGGWECDHSVSGTFRCLS</sequence>
<feature type="compositionally biased region" description="Low complexity" evidence="29">
    <location>
        <begin position="2266"/>
        <end position="2278"/>
    </location>
</feature>
<keyword evidence="18 26" id="KW-0106">Calcium</keyword>
<dbReference type="InterPro" id="IPR036366">
    <property type="entry name" value="PGBDSf"/>
</dbReference>
<dbReference type="PROSITE" id="PS00546">
    <property type="entry name" value="CYSTEINE_SWITCH"/>
    <property type="match status" value="2"/>
</dbReference>
<feature type="binding site" evidence="26">
    <location>
        <position position="1736"/>
    </location>
    <ligand>
        <name>Ca(2+)</name>
        <dbReference type="ChEBI" id="CHEBI:29108"/>
        <label>4</label>
    </ligand>
</feature>
<dbReference type="PANTHER" id="PTHR10201:SF151">
    <property type="entry name" value="INTERSTITIAL COLLAGENASE"/>
    <property type="match status" value="1"/>
</dbReference>
<proteinExistence type="inferred from homology"/>
<comment type="cofactor">
    <cofactor evidence="26">
        <name>Zn(2+)</name>
        <dbReference type="ChEBI" id="CHEBI:29105"/>
    </cofactor>
    <text evidence="26">Binds 2 Zn(2+) ions per subunit.</text>
</comment>
<dbReference type="InterPro" id="IPR002477">
    <property type="entry name" value="Peptidoglycan-bd-like"/>
</dbReference>
<dbReference type="PROSITE" id="PS51642">
    <property type="entry name" value="HEMOPEXIN_2"/>
    <property type="match status" value="11"/>
</dbReference>